<dbReference type="InterPro" id="IPR012677">
    <property type="entry name" value="Nucleotide-bd_a/b_plait_sf"/>
</dbReference>
<dbReference type="EMBL" id="BAABME010002937">
    <property type="protein sequence ID" value="GAA0156740.1"/>
    <property type="molecule type" value="Genomic_DNA"/>
</dbReference>
<evidence type="ECO:0000313" key="5">
    <source>
        <dbReference type="EMBL" id="GAA0156740.1"/>
    </source>
</evidence>
<dbReference type="SUPFAM" id="SSF54928">
    <property type="entry name" value="RNA-binding domain, RBD"/>
    <property type="match status" value="1"/>
</dbReference>
<evidence type="ECO:0000259" key="4">
    <source>
        <dbReference type="PROSITE" id="PS50102"/>
    </source>
</evidence>
<sequence>MAFFSKAGNILSQISQKGINQEIAASKPSILQMIRCMSTSKVFVGGLAWSTDDTSLREAFNNYGEVAEARVIQDRKTALDGQELHGRTVRVNYANERPRSFGGGGGGGGYGGYPSGGGGYGGGNYGSGGGGYGVGGFAGGDGYVGPGDAPSSGGGGFNATTGSSSSLGEQFGNDNNGDVGGANSGYSPEEPAGGELRDDDVSGDFANRRG</sequence>
<feature type="region of interest" description="Disordered" evidence="3">
    <location>
        <begin position="149"/>
        <end position="210"/>
    </location>
</feature>
<evidence type="ECO:0000256" key="1">
    <source>
        <dbReference type="ARBA" id="ARBA00022884"/>
    </source>
</evidence>
<feature type="compositionally biased region" description="Polar residues" evidence="3">
    <location>
        <begin position="158"/>
        <end position="168"/>
    </location>
</feature>
<dbReference type="InterPro" id="IPR052462">
    <property type="entry name" value="SLIRP/GR-RBP-like"/>
</dbReference>
<protein>
    <recommendedName>
        <fullName evidence="4">RRM domain-containing protein</fullName>
    </recommendedName>
</protein>
<keyword evidence="6" id="KW-1185">Reference proteome</keyword>
<feature type="domain" description="RRM" evidence="4">
    <location>
        <begin position="40"/>
        <end position="79"/>
    </location>
</feature>
<dbReference type="AlphaFoldDB" id="A0AAV3Q294"/>
<dbReference type="Proteomes" id="UP001454036">
    <property type="component" value="Unassembled WGS sequence"/>
</dbReference>
<dbReference type="PANTHER" id="PTHR48027">
    <property type="entry name" value="HETEROGENEOUS NUCLEAR RIBONUCLEOPROTEIN 87F-RELATED"/>
    <property type="match status" value="1"/>
</dbReference>
<reference evidence="5 6" key="1">
    <citation type="submission" date="2024-01" db="EMBL/GenBank/DDBJ databases">
        <title>The complete chloroplast genome sequence of Lithospermum erythrorhizon: insights into the phylogenetic relationship among Boraginaceae species and the maternal lineages of purple gromwells.</title>
        <authorList>
            <person name="Okada T."/>
            <person name="Watanabe K."/>
        </authorList>
    </citation>
    <scope>NUCLEOTIDE SEQUENCE [LARGE SCALE GENOMIC DNA]</scope>
</reference>
<dbReference type="PROSITE" id="PS50102">
    <property type="entry name" value="RRM"/>
    <property type="match status" value="1"/>
</dbReference>
<name>A0AAV3Q294_LITER</name>
<dbReference type="SMART" id="SM00360">
    <property type="entry name" value="RRM"/>
    <property type="match status" value="1"/>
</dbReference>
<dbReference type="InterPro" id="IPR000504">
    <property type="entry name" value="RRM_dom"/>
</dbReference>
<dbReference type="GO" id="GO:0003723">
    <property type="term" value="F:RNA binding"/>
    <property type="evidence" value="ECO:0007669"/>
    <property type="project" value="UniProtKB-UniRule"/>
</dbReference>
<keyword evidence="1 2" id="KW-0694">RNA-binding</keyword>
<organism evidence="5 6">
    <name type="scientific">Lithospermum erythrorhizon</name>
    <name type="common">Purple gromwell</name>
    <name type="synonym">Lithospermum officinale var. erythrorhizon</name>
    <dbReference type="NCBI Taxonomy" id="34254"/>
    <lineage>
        <taxon>Eukaryota</taxon>
        <taxon>Viridiplantae</taxon>
        <taxon>Streptophyta</taxon>
        <taxon>Embryophyta</taxon>
        <taxon>Tracheophyta</taxon>
        <taxon>Spermatophyta</taxon>
        <taxon>Magnoliopsida</taxon>
        <taxon>eudicotyledons</taxon>
        <taxon>Gunneridae</taxon>
        <taxon>Pentapetalae</taxon>
        <taxon>asterids</taxon>
        <taxon>lamiids</taxon>
        <taxon>Boraginales</taxon>
        <taxon>Boraginaceae</taxon>
        <taxon>Boraginoideae</taxon>
        <taxon>Lithospermeae</taxon>
        <taxon>Lithospermum</taxon>
    </lineage>
</organism>
<evidence type="ECO:0000256" key="2">
    <source>
        <dbReference type="PROSITE-ProRule" id="PRU00176"/>
    </source>
</evidence>
<evidence type="ECO:0000256" key="3">
    <source>
        <dbReference type="SAM" id="MobiDB-lite"/>
    </source>
</evidence>
<accession>A0AAV3Q294</accession>
<comment type="caution">
    <text evidence="5">The sequence shown here is derived from an EMBL/GenBank/DDBJ whole genome shotgun (WGS) entry which is preliminary data.</text>
</comment>
<proteinExistence type="predicted"/>
<gene>
    <name evidence="5" type="ORF">LIER_14158</name>
</gene>
<dbReference type="Pfam" id="PF00076">
    <property type="entry name" value="RRM_1"/>
    <property type="match status" value="1"/>
</dbReference>
<dbReference type="InterPro" id="IPR035979">
    <property type="entry name" value="RBD_domain_sf"/>
</dbReference>
<dbReference type="Gene3D" id="3.30.70.330">
    <property type="match status" value="1"/>
</dbReference>
<evidence type="ECO:0000313" key="6">
    <source>
        <dbReference type="Proteomes" id="UP001454036"/>
    </source>
</evidence>